<evidence type="ECO:0000313" key="2">
    <source>
        <dbReference type="EMBL" id="WAH39586.1"/>
    </source>
</evidence>
<dbReference type="EMBL" id="CP104066">
    <property type="protein sequence ID" value="WAH39586.1"/>
    <property type="molecule type" value="Genomic_DNA"/>
</dbReference>
<organism evidence="1 3">
    <name type="scientific">Alicyclobacillus dauci</name>
    <dbReference type="NCBI Taxonomy" id="1475485"/>
    <lineage>
        <taxon>Bacteria</taxon>
        <taxon>Bacillati</taxon>
        <taxon>Bacillota</taxon>
        <taxon>Bacilli</taxon>
        <taxon>Bacillales</taxon>
        <taxon>Alicyclobacillaceae</taxon>
        <taxon>Alicyclobacillus</taxon>
    </lineage>
</organism>
<gene>
    <name evidence="2" type="ORF">NZD86_24175</name>
    <name evidence="1" type="ORF">NZD86_24475</name>
</gene>
<reference evidence="1" key="1">
    <citation type="submission" date="2022-08" db="EMBL/GenBank/DDBJ databases">
        <title>Alicyclobacillus dauci DSM2870, complete genome.</title>
        <authorList>
            <person name="Wang Q."/>
            <person name="Cai R."/>
            <person name="Wang Z."/>
        </authorList>
    </citation>
    <scope>NUCLEOTIDE SEQUENCE</scope>
    <source>
        <strain evidence="1">DSM 28700</strain>
        <plasmid evidence="1">unnamed2</plasmid>
    </source>
</reference>
<dbReference type="Proteomes" id="UP001164803">
    <property type="component" value="Plasmid unnamed2"/>
</dbReference>
<name>A0ABY6Z9K8_9BACL</name>
<keyword evidence="3" id="KW-1185">Reference proteome</keyword>
<accession>A0ABY6Z9K8</accession>
<evidence type="ECO:0000313" key="3">
    <source>
        <dbReference type="Proteomes" id="UP001164803"/>
    </source>
</evidence>
<geneLocation type="plasmid" evidence="1 3">
    <name>unnamed2</name>
</geneLocation>
<protein>
    <submittedName>
        <fullName evidence="1">Uncharacterized protein</fullName>
    </submittedName>
</protein>
<dbReference type="RefSeq" id="WP_268047169.1">
    <property type="nucleotide sequence ID" value="NZ_CP104066.1"/>
</dbReference>
<dbReference type="EMBL" id="CP104066">
    <property type="protein sequence ID" value="WAH39526.1"/>
    <property type="molecule type" value="Genomic_DNA"/>
</dbReference>
<sequence>MISGISSYGWNPLLSPSYSNWASVANSATTMDSSGMSPQLQSEISAAETNGELFQNSSASNGNSSLLAGLNEEVALNPNDFNTAYQTGQVITNMLGGNNMSTQDFLAQTQKYANPLFQVNNGTSGTNGISSSDMSSLLSQSENSAMESFAPNYYLSTFNPYSYLMPDSTGNSSILSLLA</sequence>
<proteinExistence type="predicted"/>
<keyword evidence="1" id="KW-0614">Plasmid</keyword>
<evidence type="ECO:0000313" key="1">
    <source>
        <dbReference type="EMBL" id="WAH39526.1"/>
    </source>
</evidence>